<evidence type="ECO:0000313" key="2">
    <source>
        <dbReference type="EMBL" id="MBB6571735.1"/>
    </source>
</evidence>
<evidence type="ECO:0000256" key="1">
    <source>
        <dbReference type="SAM" id="Phobius"/>
    </source>
</evidence>
<dbReference type="Proteomes" id="UP000553957">
    <property type="component" value="Unassembled WGS sequence"/>
</dbReference>
<evidence type="ECO:0000313" key="4">
    <source>
        <dbReference type="Proteomes" id="UP000534306"/>
    </source>
</evidence>
<protein>
    <submittedName>
        <fullName evidence="3">Uncharacterized protein</fullName>
    </submittedName>
</protein>
<dbReference type="AlphaFoldDB" id="A0A7Y4L4S4"/>
<dbReference type="RefSeq" id="WP_171677618.1">
    <property type="nucleotide sequence ID" value="NZ_BAAAGT010000009.1"/>
</dbReference>
<evidence type="ECO:0000313" key="5">
    <source>
        <dbReference type="Proteomes" id="UP000553957"/>
    </source>
</evidence>
<organism evidence="3 4">
    <name type="scientific">Kribbella sandramycini</name>
    <dbReference type="NCBI Taxonomy" id="60450"/>
    <lineage>
        <taxon>Bacteria</taxon>
        <taxon>Bacillati</taxon>
        <taxon>Actinomycetota</taxon>
        <taxon>Actinomycetes</taxon>
        <taxon>Propionibacteriales</taxon>
        <taxon>Kribbellaceae</taxon>
        <taxon>Kribbella</taxon>
    </lineage>
</organism>
<reference evidence="3 4" key="1">
    <citation type="submission" date="2020-05" db="EMBL/GenBank/DDBJ databases">
        <title>Genome sequence of Kribbella sandramycini ATCC 39419.</title>
        <authorList>
            <person name="Maclea K.S."/>
            <person name="Fair J.L."/>
        </authorList>
    </citation>
    <scope>NUCLEOTIDE SEQUENCE [LARGE SCALE GENOMIC DNA]</scope>
    <source>
        <strain evidence="3 4">ATCC 39419</strain>
    </source>
</reference>
<keyword evidence="4" id="KW-1185">Reference proteome</keyword>
<name>A0A7Y4L4S4_9ACTN</name>
<reference evidence="2 5" key="2">
    <citation type="submission" date="2020-08" db="EMBL/GenBank/DDBJ databases">
        <title>Sequencing the genomes of 1000 actinobacteria strains.</title>
        <authorList>
            <person name="Klenk H.-P."/>
        </authorList>
    </citation>
    <scope>NUCLEOTIDE SEQUENCE [LARGE SCALE GENOMIC DNA]</scope>
    <source>
        <strain evidence="2 5">DSM 15626</strain>
    </source>
</reference>
<sequence>MDSSILQTVIGLVFAFAAFSVLVSVLTEAAARYIGLRGEYLLRGIRSLVDGESRFELRLPDLLRRTSRAPAVAEGEPALPMVTRIVEQPMVSRSADKGTLPANAGNAKLSAKDRRAIPSYVSGRSFARALIGVLVPEGTGRTTLDDVRAEIERLEPKNPLRQPLLGLLAEAGDDLAAFRDNVEQWYDDHMARVSGWYKRHVRWISLAFAAVVVVVFNVNVVGMARALYTDEALRDAVVAQAVTTSDCASKTPDACLAELRDQVPTALPLGWSQAPGCESGNCSWLDRHALTDPNRGLVGDLTTFALVLLGWALMALSTLPGARFWFDTLSRLNTLRSTGPKPSSS</sequence>
<keyword evidence="1" id="KW-1133">Transmembrane helix</keyword>
<feature type="transmembrane region" description="Helical" evidence="1">
    <location>
        <begin position="6"/>
        <end position="27"/>
    </location>
</feature>
<feature type="transmembrane region" description="Helical" evidence="1">
    <location>
        <begin position="304"/>
        <end position="326"/>
    </location>
</feature>
<keyword evidence="1" id="KW-0472">Membrane</keyword>
<feature type="transmembrane region" description="Helical" evidence="1">
    <location>
        <begin position="203"/>
        <end position="228"/>
    </location>
</feature>
<dbReference type="EMBL" id="JACHKF010000001">
    <property type="protein sequence ID" value="MBB6571735.1"/>
    <property type="molecule type" value="Genomic_DNA"/>
</dbReference>
<comment type="caution">
    <text evidence="3">The sequence shown here is derived from an EMBL/GenBank/DDBJ whole genome shotgun (WGS) entry which is preliminary data.</text>
</comment>
<dbReference type="Proteomes" id="UP000534306">
    <property type="component" value="Unassembled WGS sequence"/>
</dbReference>
<dbReference type="EMBL" id="JABJRC010000008">
    <property type="protein sequence ID" value="NOL44378.1"/>
    <property type="molecule type" value="Genomic_DNA"/>
</dbReference>
<evidence type="ECO:0000313" key="3">
    <source>
        <dbReference type="EMBL" id="NOL44378.1"/>
    </source>
</evidence>
<proteinExistence type="predicted"/>
<accession>A0A7Y4L4S4</accession>
<gene>
    <name evidence="2" type="ORF">HNR71_007372</name>
    <name evidence="3" type="ORF">HPO96_29440</name>
</gene>
<keyword evidence="1" id="KW-0812">Transmembrane</keyword>